<dbReference type="Proteomes" id="UP000095283">
    <property type="component" value="Unplaced"/>
</dbReference>
<protein>
    <submittedName>
        <fullName evidence="2">Ty3-gypsy retrotransposon protein</fullName>
    </submittedName>
</protein>
<reference evidence="2" key="1">
    <citation type="submission" date="2016-11" db="UniProtKB">
        <authorList>
            <consortium name="WormBaseParasite"/>
        </authorList>
    </citation>
    <scope>IDENTIFICATION</scope>
</reference>
<organism evidence="1 2">
    <name type="scientific">Heterorhabditis bacteriophora</name>
    <name type="common">Entomopathogenic nematode worm</name>
    <dbReference type="NCBI Taxonomy" id="37862"/>
    <lineage>
        <taxon>Eukaryota</taxon>
        <taxon>Metazoa</taxon>
        <taxon>Ecdysozoa</taxon>
        <taxon>Nematoda</taxon>
        <taxon>Chromadorea</taxon>
        <taxon>Rhabditida</taxon>
        <taxon>Rhabditina</taxon>
        <taxon>Rhabditomorpha</taxon>
        <taxon>Strongyloidea</taxon>
        <taxon>Heterorhabditidae</taxon>
        <taxon>Heterorhabditis</taxon>
    </lineage>
</organism>
<dbReference type="WBParaSite" id="Hba_18284">
    <property type="protein sequence ID" value="Hba_18284"/>
    <property type="gene ID" value="Hba_18284"/>
</dbReference>
<evidence type="ECO:0000313" key="2">
    <source>
        <dbReference type="WBParaSite" id="Hba_18284"/>
    </source>
</evidence>
<sequence length="81" mass="9399">MTTSEDVEYDILTEVDNKGKDLVDEKKETRKQQTKLSTDKQKYDVPVTAEVEYMEDKTPNSEYEEVVEYVDDDTTNAPSQQ</sequence>
<dbReference type="AlphaFoldDB" id="A0A1I7XLV2"/>
<proteinExistence type="predicted"/>
<accession>A0A1I7XLV2</accession>
<keyword evidence="1" id="KW-1185">Reference proteome</keyword>
<evidence type="ECO:0000313" key="1">
    <source>
        <dbReference type="Proteomes" id="UP000095283"/>
    </source>
</evidence>
<name>A0A1I7XLV2_HETBA</name>